<dbReference type="PANTHER" id="PTHR47635:SF2">
    <property type="entry name" value="LAMG-LIKE JELLYROLL FOLD DOMAIN-CONTAINING PROTEIN"/>
    <property type="match status" value="1"/>
</dbReference>
<dbReference type="InterPro" id="IPR013320">
    <property type="entry name" value="ConA-like_dom_sf"/>
</dbReference>
<protein>
    <recommendedName>
        <fullName evidence="3">LamG-like jellyroll fold domain-containing protein</fullName>
    </recommendedName>
</protein>
<dbReference type="STRING" id="1817893.AUJ66_00585"/>
<dbReference type="EMBL" id="MNUO01000006">
    <property type="protein sequence ID" value="OIN98669.1"/>
    <property type="molecule type" value="Genomic_DNA"/>
</dbReference>
<gene>
    <name evidence="4" type="ORF">AUJ66_00585</name>
</gene>
<dbReference type="Gene3D" id="2.60.120.200">
    <property type="match status" value="1"/>
</dbReference>
<dbReference type="PANTHER" id="PTHR47635">
    <property type="entry name" value="CUB DOMAIN-CONTAINING PROTEIN"/>
    <property type="match status" value="1"/>
</dbReference>
<keyword evidence="2" id="KW-1015">Disulfide bond</keyword>
<keyword evidence="1" id="KW-0732">Signal</keyword>
<dbReference type="InterPro" id="IPR006558">
    <property type="entry name" value="LamG-like"/>
</dbReference>
<reference evidence="4 5" key="1">
    <citation type="journal article" date="2016" name="Environ. Microbiol.">
        <title>Genomic resolution of a cold subsurface aquifer community provides metabolic insights for novel microbes adapted to high CO concentrations.</title>
        <authorList>
            <person name="Probst A.J."/>
            <person name="Castelle C.J."/>
            <person name="Singh A."/>
            <person name="Brown C.T."/>
            <person name="Anantharaman K."/>
            <person name="Sharon I."/>
            <person name="Hug L.A."/>
            <person name="Burstein D."/>
            <person name="Emerson J.B."/>
            <person name="Thomas B.C."/>
            <person name="Banfield J.F."/>
        </authorList>
    </citation>
    <scope>NUCLEOTIDE SEQUENCE [LARGE SCALE GENOMIC DNA]</scope>
    <source>
        <strain evidence="4">CG1_02_38_46</strain>
    </source>
</reference>
<name>A0A1J4SKA4_9BACT</name>
<accession>A0A1J4SKA4</accession>
<comment type="caution">
    <text evidence="4">The sequence shown here is derived from an EMBL/GenBank/DDBJ whole genome shotgun (WGS) entry which is preliminary data.</text>
</comment>
<dbReference type="Gene3D" id="3.20.20.80">
    <property type="entry name" value="Glycosidases"/>
    <property type="match status" value="1"/>
</dbReference>
<sequence length="1397" mass="158271">MRMPGIGNWLIFLVIAGLFLSVDTNAKEKGLIGYWNFDEGKGEIAKDKSGNNLDGEIIGAEWVKGKKGYALEFNGENAYVEIESPHIAENISVMAWVKSSDYSRLQHIVSTRDKKLGYILQTTLNNIAYGYVSIDGNLIPVEGKTKLINNEWVHLAITYDGKLVKLYVNGKLDKESKEVSGEITLGNSSLHIGAQGTPLSYYFLGIIDEVKIYNRALTLEEIMGEYQGVSVSEIKKIAEEKKETEVKKKPESKKEIPLPLKEEIILEKVKVSPEISPEETFSLNLSFKTLKEIPLDLPITIKLREGVRQPKPIATVYPQPPTSKWKVGETINLGPFSILLPHLAVNSFRPGKYYVSVKIAGHLYDSQEALELKEGLKFLNKEPVIPKTEIVTKTKDLTQGVFTDQFGETHSWAIDKNDFLIYEGKSYIPIKGTDGIFFCDVSSLISEQCKYLKDEKVINRIKSYGLNEDIIRCKLVDYVDAAKEDHSFSENNGLGGKSRIIEINGRKYRVTDNRKELSYFSYTMRTERIATPHLLMAEIPNDIERNTVVRGHPPLGISPSFSFLEGGGIYTGREYPCDGKPLIFSFIFYPSLSSIRFTVSHLLLEEEIFEKSGGAISQMWLFDIIDLPSAKPLDIPVKENFPERKIGIYYMYTPYIFQRYMIDAFRDGEAAIKTYFENLKLSGLNTVGFFAIDGGPVCTQSAWYPSKIFRSSPTLSSQFLSLASKYGIKLIPFMASLVHPGCSGKGDPGELLPGWDEESFQVTQDGKRVKVFGMWSLPDPLRPEVQKLFLDTLKEMRDYYSSYDCVEEIGFYVCGREGFCYAGMDWGDPSGKTPAEKLGYSKWDIAQFEEATGIDVPEENPYGWLKENVWDKWLDWRCQEIHKLWLKARDLMAEKGKKLFVETSLPELPSINIEWPEGKSPLEIFRSHGYDPRLFAKDKGIVINRGMFTGLDIFFTPTWGRYSLCRVTNPWAYKKFNYVPGVAELFKTGEGSGLTLNFACWEEHSASLKAPGSEFAPLHCLGAATTSPPGRYFFEPITYALRTANAYYILLQSWERGSFGHEAILRSFSRCYLALPAVPPKDFDGIIEGDKDERLWVKWFGDDRLAVLNDSAKPKKVILTIPRSLKEGGEIRDLAHNQVLLKGTKDTGELKEIKLEISLDIYDLHTLIFLSKEEIAKKPKQKEKPIVSIEAESKKILLPREIKGKKVMEDNFNLSSLDKNKWIVEDSEGCISIKNNRLEIYLPDTKEAFGVYPKLYSKLSFKKPLTLICDLDWSPTSYNEPSGGIYLWADQGKTQVCLGTRNQVFGGGAYRLAIDIDKKGRLHDDSTEVDKGKKIRIDWDKENNIIFSCWNGLDWEVVNTYPNFDYQNPVQVVLGGARCTGSPTSTLYFDNLEVWEE</sequence>
<evidence type="ECO:0000256" key="1">
    <source>
        <dbReference type="ARBA" id="ARBA00022729"/>
    </source>
</evidence>
<dbReference type="SMART" id="SM00560">
    <property type="entry name" value="LamGL"/>
    <property type="match status" value="1"/>
</dbReference>
<dbReference type="Pfam" id="PF13385">
    <property type="entry name" value="Laminin_G_3"/>
    <property type="match status" value="1"/>
</dbReference>
<evidence type="ECO:0000313" key="4">
    <source>
        <dbReference type="EMBL" id="OIN98669.1"/>
    </source>
</evidence>
<evidence type="ECO:0000256" key="2">
    <source>
        <dbReference type="ARBA" id="ARBA00023157"/>
    </source>
</evidence>
<dbReference type="SUPFAM" id="SSF49899">
    <property type="entry name" value="Concanavalin A-like lectins/glucanases"/>
    <property type="match status" value="1"/>
</dbReference>
<organism evidence="4 5">
    <name type="scientific">Candidatus Desantisbacteria bacterium CG1_02_38_46</name>
    <dbReference type="NCBI Taxonomy" id="1817893"/>
    <lineage>
        <taxon>Bacteria</taxon>
        <taxon>Candidatus Desantisiibacteriota</taxon>
    </lineage>
</organism>
<evidence type="ECO:0000313" key="5">
    <source>
        <dbReference type="Proteomes" id="UP000182278"/>
    </source>
</evidence>
<evidence type="ECO:0000259" key="3">
    <source>
        <dbReference type="SMART" id="SM00560"/>
    </source>
</evidence>
<dbReference type="Proteomes" id="UP000182278">
    <property type="component" value="Unassembled WGS sequence"/>
</dbReference>
<proteinExistence type="predicted"/>
<feature type="domain" description="LamG-like jellyroll fold" evidence="3">
    <location>
        <begin position="89"/>
        <end position="220"/>
    </location>
</feature>